<dbReference type="PANTHER" id="PTHR44591:SF14">
    <property type="entry name" value="PROTEIN PILG"/>
    <property type="match status" value="1"/>
</dbReference>
<proteinExistence type="predicted"/>
<dbReference type="Proteomes" id="UP000002191">
    <property type="component" value="Chromosome"/>
</dbReference>
<accession>E6VSN9</accession>
<name>E6VSN9_PSEA9</name>
<dbReference type="Pfam" id="PF00072">
    <property type="entry name" value="Response_reg"/>
    <property type="match status" value="1"/>
</dbReference>
<evidence type="ECO:0000313" key="6">
    <source>
        <dbReference type="Proteomes" id="UP000002191"/>
    </source>
</evidence>
<dbReference type="PROSITE" id="PS50110">
    <property type="entry name" value="RESPONSE_REGULATORY"/>
    <property type="match status" value="1"/>
</dbReference>
<evidence type="ECO:0000256" key="3">
    <source>
        <dbReference type="PROSITE-ProRule" id="PRU00169"/>
    </source>
</evidence>
<dbReference type="InterPro" id="IPR050595">
    <property type="entry name" value="Bact_response_regulator"/>
</dbReference>
<dbReference type="HOGENOM" id="CLU_000445_69_8_7"/>
<evidence type="ECO:0000259" key="4">
    <source>
        <dbReference type="PROSITE" id="PS50110"/>
    </source>
</evidence>
<dbReference type="OrthoDB" id="9800029at2"/>
<dbReference type="Gene3D" id="3.40.50.2300">
    <property type="match status" value="1"/>
</dbReference>
<dbReference type="eggNOG" id="COG2204">
    <property type="taxonomic scope" value="Bacteria"/>
</dbReference>
<evidence type="ECO:0000313" key="5">
    <source>
        <dbReference type="EMBL" id="ADU62024.1"/>
    </source>
</evidence>
<keyword evidence="1 3" id="KW-0597">Phosphoprotein</keyword>
<dbReference type="GO" id="GO:0000160">
    <property type="term" value="P:phosphorelay signal transduction system"/>
    <property type="evidence" value="ECO:0007669"/>
    <property type="project" value="UniProtKB-KW"/>
</dbReference>
<dbReference type="InterPro" id="IPR011006">
    <property type="entry name" value="CheY-like_superfamily"/>
</dbReference>
<dbReference type="AlphaFoldDB" id="E6VSN9"/>
<reference evidence="5 6" key="2">
    <citation type="journal article" date="2014" name="Genome Announc.">
        <title>Complete Genome Sequence of the Subsurface, Mesophilic Sulfate-Reducing Bacterium Desulfovibrio aespoeensis Aspo-2.</title>
        <authorList>
            <person name="Pedersen K."/>
            <person name="Bengtsson A."/>
            <person name="Edlund J."/>
            <person name="Rabe L."/>
            <person name="Hazen T."/>
            <person name="Chakraborty R."/>
            <person name="Goodwin L."/>
            <person name="Shapiro N."/>
        </authorList>
    </citation>
    <scope>NUCLEOTIDE SEQUENCE [LARGE SCALE GENOMIC DNA]</scope>
    <source>
        <strain evidence="6">ATCC 700646 / DSM 10631 / Aspo-2</strain>
    </source>
</reference>
<dbReference type="EMBL" id="CP002431">
    <property type="protein sequence ID" value="ADU62024.1"/>
    <property type="molecule type" value="Genomic_DNA"/>
</dbReference>
<dbReference type="SMART" id="SM00448">
    <property type="entry name" value="REC"/>
    <property type="match status" value="1"/>
</dbReference>
<evidence type="ECO:0000256" key="2">
    <source>
        <dbReference type="ARBA" id="ARBA00023012"/>
    </source>
</evidence>
<keyword evidence="6" id="KW-1185">Reference proteome</keyword>
<dbReference type="STRING" id="643562.Daes_1008"/>
<dbReference type="PANTHER" id="PTHR44591">
    <property type="entry name" value="STRESS RESPONSE REGULATOR PROTEIN 1"/>
    <property type="match status" value="1"/>
</dbReference>
<keyword evidence="2" id="KW-0902">Two-component regulatory system</keyword>
<evidence type="ECO:0000256" key="1">
    <source>
        <dbReference type="ARBA" id="ARBA00022553"/>
    </source>
</evidence>
<feature type="domain" description="Response regulatory" evidence="4">
    <location>
        <begin position="9"/>
        <end position="123"/>
    </location>
</feature>
<gene>
    <name evidence="5" type="ordered locus">Daes_1008</name>
</gene>
<dbReference type="KEGG" id="das:Daes_1008"/>
<dbReference type="SUPFAM" id="SSF52172">
    <property type="entry name" value="CheY-like"/>
    <property type="match status" value="1"/>
</dbReference>
<protein>
    <submittedName>
        <fullName evidence="5">Response regulator receiver</fullName>
    </submittedName>
</protein>
<reference evidence="6" key="1">
    <citation type="submission" date="2010-12" db="EMBL/GenBank/DDBJ databases">
        <title>Complete sequence of Desulfovibrio aespoeensis Aspo-2.</title>
        <authorList>
            <consortium name="US DOE Joint Genome Institute"/>
            <person name="Lucas S."/>
            <person name="Copeland A."/>
            <person name="Lapidus A."/>
            <person name="Cheng J.-F."/>
            <person name="Goodwin L."/>
            <person name="Pitluck S."/>
            <person name="Chertkov O."/>
            <person name="Misra M."/>
            <person name="Detter J.C."/>
            <person name="Han C."/>
            <person name="Tapia R."/>
            <person name="Land M."/>
            <person name="Hauser L."/>
            <person name="Kyrpides N."/>
            <person name="Ivanova N."/>
            <person name="Ovchinnikova G."/>
            <person name="Pedersen K."/>
            <person name="Jagevall S."/>
            <person name="Hazen T."/>
            <person name="Woyke T."/>
        </authorList>
    </citation>
    <scope>NUCLEOTIDE SEQUENCE [LARGE SCALE GENOMIC DNA]</scope>
    <source>
        <strain evidence="6">ATCC 700646 / DSM 10631 / Aspo-2</strain>
    </source>
</reference>
<organism evidence="5 6">
    <name type="scientific">Pseudodesulfovibrio aespoeensis (strain ATCC 700646 / DSM 10631 / Aspo-2)</name>
    <name type="common">Desulfovibrio aespoeensis</name>
    <dbReference type="NCBI Taxonomy" id="643562"/>
    <lineage>
        <taxon>Bacteria</taxon>
        <taxon>Pseudomonadati</taxon>
        <taxon>Thermodesulfobacteriota</taxon>
        <taxon>Desulfovibrionia</taxon>
        <taxon>Desulfovibrionales</taxon>
        <taxon>Desulfovibrionaceae</taxon>
    </lineage>
</organism>
<feature type="modified residue" description="4-aspartylphosphate" evidence="3">
    <location>
        <position position="58"/>
    </location>
</feature>
<dbReference type="RefSeq" id="WP_013513955.1">
    <property type="nucleotide sequence ID" value="NC_014844.1"/>
</dbReference>
<dbReference type="InterPro" id="IPR001789">
    <property type="entry name" value="Sig_transdc_resp-reg_receiver"/>
</dbReference>
<sequence length="130" mass="14223">MSDTPRNIRLLIVDDEKGFTEVLAKRMTRRGIAATTASSGEEAVRLLRGEDFDIAILDLKLEGMDGVEILKIFRLLDPELPVLMLTGHGSESAVKASMRLGAADYLSKPIDFEVLMAKVLRFARSGGSQS</sequence>